<dbReference type="OrthoDB" id="9773828at2"/>
<reference evidence="3 4" key="1">
    <citation type="submission" date="2019-03" db="EMBL/GenBank/DDBJ databases">
        <title>Dyadobacter AR-3-6 sp. nov., isolated from arctic soil.</title>
        <authorList>
            <person name="Chaudhary D.K."/>
        </authorList>
    </citation>
    <scope>NUCLEOTIDE SEQUENCE [LARGE SCALE GENOMIC DNA]</scope>
    <source>
        <strain evidence="3 4">AR-3-6</strain>
    </source>
</reference>
<proteinExistence type="predicted"/>
<dbReference type="InterPro" id="IPR023210">
    <property type="entry name" value="NADP_OxRdtase_dom"/>
</dbReference>
<dbReference type="RefSeq" id="WP_131957524.1">
    <property type="nucleotide sequence ID" value="NZ_SMFL01000002.1"/>
</dbReference>
<dbReference type="FunFam" id="3.20.20.100:FF:000004">
    <property type="entry name" value="Oxidoreductase, aldo/keto reductase"/>
    <property type="match status" value="1"/>
</dbReference>
<keyword evidence="1" id="KW-0560">Oxidoreductase</keyword>
<dbReference type="GO" id="GO:0005829">
    <property type="term" value="C:cytosol"/>
    <property type="evidence" value="ECO:0007669"/>
    <property type="project" value="TreeGrafter"/>
</dbReference>
<protein>
    <submittedName>
        <fullName evidence="3">Aldo/keto reductase</fullName>
    </submittedName>
</protein>
<dbReference type="SUPFAM" id="SSF51430">
    <property type="entry name" value="NAD(P)-linked oxidoreductase"/>
    <property type="match status" value="1"/>
</dbReference>
<dbReference type="InterPro" id="IPR050523">
    <property type="entry name" value="AKR_Detox_Biosynth"/>
</dbReference>
<dbReference type="EMBL" id="SMFL01000002">
    <property type="protein sequence ID" value="TDE17658.1"/>
    <property type="molecule type" value="Genomic_DNA"/>
</dbReference>
<organism evidence="3 4">
    <name type="scientific">Dyadobacter psychrotolerans</name>
    <dbReference type="NCBI Taxonomy" id="2541721"/>
    <lineage>
        <taxon>Bacteria</taxon>
        <taxon>Pseudomonadati</taxon>
        <taxon>Bacteroidota</taxon>
        <taxon>Cytophagia</taxon>
        <taxon>Cytophagales</taxon>
        <taxon>Spirosomataceae</taxon>
        <taxon>Dyadobacter</taxon>
    </lineage>
</organism>
<evidence type="ECO:0000313" key="4">
    <source>
        <dbReference type="Proteomes" id="UP000294850"/>
    </source>
</evidence>
<dbReference type="PANTHER" id="PTHR43364">
    <property type="entry name" value="NADH-SPECIFIC METHYLGLYOXAL REDUCTASE-RELATED"/>
    <property type="match status" value="1"/>
</dbReference>
<dbReference type="Proteomes" id="UP000294850">
    <property type="component" value="Unassembled WGS sequence"/>
</dbReference>
<comment type="caution">
    <text evidence="3">The sequence shown here is derived from an EMBL/GenBank/DDBJ whole genome shotgun (WGS) entry which is preliminary data.</text>
</comment>
<evidence type="ECO:0000256" key="1">
    <source>
        <dbReference type="ARBA" id="ARBA00023002"/>
    </source>
</evidence>
<evidence type="ECO:0000313" key="3">
    <source>
        <dbReference type="EMBL" id="TDE17658.1"/>
    </source>
</evidence>
<sequence>MEKRQLGESDLYVAPLTLGGNVFGWTIDEKKSFEILDEFVASGFNLIDTADVYSRWVPGNNGGESEKIIGKWMKERANRNKVIIATKVGADMGQGRTDLSKAYILKAVDDSLRRLQTDYIDLYQTHWDDDETQVEETLETYGELVKAGKVKWIGASNLSPERLSASLEASKTHGFPSYQTFQPEYNLYAREGFEKEIEALCLENNLGVINYYALASGFLTGKYRREADLGKSARGGGIKDYLNERGFKILKSLDEVSGRYNTTPASISIAWLIARKSVTAPIASATSLEQLKALTKAAELQLDTDAVEQLNNASAY</sequence>
<dbReference type="PANTHER" id="PTHR43364:SF6">
    <property type="entry name" value="OXIDOREDUCTASE-RELATED"/>
    <property type="match status" value="1"/>
</dbReference>
<accession>A0A4V2Z4R3</accession>
<keyword evidence="4" id="KW-1185">Reference proteome</keyword>
<dbReference type="CDD" id="cd19081">
    <property type="entry name" value="AKR_AKR9C1"/>
    <property type="match status" value="1"/>
</dbReference>
<dbReference type="GO" id="GO:0016491">
    <property type="term" value="F:oxidoreductase activity"/>
    <property type="evidence" value="ECO:0007669"/>
    <property type="project" value="UniProtKB-KW"/>
</dbReference>
<dbReference type="Pfam" id="PF00248">
    <property type="entry name" value="Aldo_ket_red"/>
    <property type="match status" value="1"/>
</dbReference>
<dbReference type="InterPro" id="IPR036812">
    <property type="entry name" value="NAD(P)_OxRdtase_dom_sf"/>
</dbReference>
<dbReference type="Gene3D" id="3.20.20.100">
    <property type="entry name" value="NADP-dependent oxidoreductase domain"/>
    <property type="match status" value="1"/>
</dbReference>
<name>A0A4V2Z4R3_9BACT</name>
<evidence type="ECO:0000259" key="2">
    <source>
        <dbReference type="Pfam" id="PF00248"/>
    </source>
</evidence>
<gene>
    <name evidence="3" type="ORF">E0F88_07145</name>
</gene>
<feature type="domain" description="NADP-dependent oxidoreductase" evidence="2">
    <location>
        <begin position="15"/>
        <end position="313"/>
    </location>
</feature>
<dbReference type="AlphaFoldDB" id="A0A4V2Z4R3"/>